<dbReference type="OrthoDB" id="2444659at2759"/>
<sequence>MKQYAQMIANMDLSNGILQKYTNLHGPFPEGKLDVFQSIGGQNGETGFAFILVTNNTTQDTKIYGLYLDRGLMGEWQQVGYNLNVTDNGIPSPLEKSSSTGLIVGCVLGVVVLIAAIAYFGYYRRVVLKRKMIEQTAERQQDSAAAGMTTNGTSSPGGPEIYQGGKFLVDPSRAGVCELQKRPYDPIRDGKQQQHTSSSSTSIPISTISTLNPDPRMQQQFRFTSHPRPNFVTTISTSNLNGELGATSSPTISSKTATPRTAHTKANNPHSLLRPGSLSMGPASPQEGIF</sequence>
<feature type="region of interest" description="Disordered" evidence="1">
    <location>
        <begin position="184"/>
        <end position="213"/>
    </location>
</feature>
<organism evidence="3 4">
    <name type="scientific">Modicella reniformis</name>
    <dbReference type="NCBI Taxonomy" id="1440133"/>
    <lineage>
        <taxon>Eukaryota</taxon>
        <taxon>Fungi</taxon>
        <taxon>Fungi incertae sedis</taxon>
        <taxon>Mucoromycota</taxon>
        <taxon>Mortierellomycotina</taxon>
        <taxon>Mortierellomycetes</taxon>
        <taxon>Mortierellales</taxon>
        <taxon>Mortierellaceae</taxon>
        <taxon>Modicella</taxon>
    </lineage>
</organism>
<evidence type="ECO:0000256" key="1">
    <source>
        <dbReference type="SAM" id="MobiDB-lite"/>
    </source>
</evidence>
<proteinExistence type="predicted"/>
<feature type="region of interest" description="Disordered" evidence="1">
    <location>
        <begin position="238"/>
        <end position="290"/>
    </location>
</feature>
<evidence type="ECO:0000256" key="2">
    <source>
        <dbReference type="SAM" id="Phobius"/>
    </source>
</evidence>
<accession>A0A9P6J5Y1</accession>
<feature type="compositionally biased region" description="Polar residues" evidence="1">
    <location>
        <begin position="238"/>
        <end position="270"/>
    </location>
</feature>
<dbReference type="EMBL" id="JAAAHW010006305">
    <property type="protein sequence ID" value="KAF9963296.1"/>
    <property type="molecule type" value="Genomic_DNA"/>
</dbReference>
<dbReference type="Proteomes" id="UP000749646">
    <property type="component" value="Unassembled WGS sequence"/>
</dbReference>
<evidence type="ECO:0000313" key="3">
    <source>
        <dbReference type="EMBL" id="KAF9963296.1"/>
    </source>
</evidence>
<name>A0A9P6J5Y1_9FUNG</name>
<feature type="transmembrane region" description="Helical" evidence="2">
    <location>
        <begin position="102"/>
        <end position="122"/>
    </location>
</feature>
<dbReference type="AlphaFoldDB" id="A0A9P6J5Y1"/>
<feature type="compositionally biased region" description="Low complexity" evidence="1">
    <location>
        <begin position="196"/>
        <end position="210"/>
    </location>
</feature>
<feature type="region of interest" description="Disordered" evidence="1">
    <location>
        <begin position="139"/>
        <end position="165"/>
    </location>
</feature>
<keyword evidence="2" id="KW-0812">Transmembrane</keyword>
<reference evidence="3" key="1">
    <citation type="journal article" date="2020" name="Fungal Divers.">
        <title>Resolving the Mortierellaceae phylogeny through synthesis of multi-gene phylogenetics and phylogenomics.</title>
        <authorList>
            <person name="Vandepol N."/>
            <person name="Liber J."/>
            <person name="Desiro A."/>
            <person name="Na H."/>
            <person name="Kennedy M."/>
            <person name="Barry K."/>
            <person name="Grigoriev I.V."/>
            <person name="Miller A.N."/>
            <person name="O'Donnell K."/>
            <person name="Stajich J.E."/>
            <person name="Bonito G."/>
        </authorList>
    </citation>
    <scope>NUCLEOTIDE SEQUENCE</scope>
    <source>
        <strain evidence="3">MES-2147</strain>
    </source>
</reference>
<protein>
    <submittedName>
        <fullName evidence="3">Uncharacterized protein</fullName>
    </submittedName>
</protein>
<keyword evidence="2" id="KW-0472">Membrane</keyword>
<gene>
    <name evidence="3" type="ORF">BGZ65_004614</name>
</gene>
<keyword evidence="4" id="KW-1185">Reference proteome</keyword>
<keyword evidence="2" id="KW-1133">Transmembrane helix</keyword>
<evidence type="ECO:0000313" key="4">
    <source>
        <dbReference type="Proteomes" id="UP000749646"/>
    </source>
</evidence>
<comment type="caution">
    <text evidence="3">The sequence shown here is derived from an EMBL/GenBank/DDBJ whole genome shotgun (WGS) entry which is preliminary data.</text>
</comment>